<sequence>MISLFSLSNLRRILISGLVLAFGLIGTLLLAPTHAPLVSVIAIIGLLVLALMGTVAITRHKRIIDELHDIVHDAADGKMGVRVNNRQTQGYLAPLQNAVNQLLDLTEAFAKEAAGAMGHASRGSYYRKILPKGLRGDLIGYAGTVNAALDAMSEKTRSFTYSAGRIGEDIQSVVGSVSSSAKQLSDSSDFLSRQVSRIAEQANDMRLAADDSTEALNGIAVATEQFSASIRQIGAQINGSAELAEAAVSRARVADDHITRLDDMALRVTKVVELITDVADQTNLLALNATIEAARAGEAGKGFAVVATEVKNLASQTSRAAEQVIGEIGEMQSMTREAVSSVREINEKISEIDSGARLVAEAAREQTEVVGAISDRIDQAVRRMQTIAAILADVASGTTESGSVVLQLHSEATNLLGQADSLDGDVRRFIDKVLKVPDAAPA</sequence>
<dbReference type="GO" id="GO:0007165">
    <property type="term" value="P:signal transduction"/>
    <property type="evidence" value="ECO:0007669"/>
    <property type="project" value="UniProtKB-KW"/>
</dbReference>
<dbReference type="PROSITE" id="PS50192">
    <property type="entry name" value="T_SNARE"/>
    <property type="match status" value="1"/>
</dbReference>
<keyword evidence="6" id="KW-1133">Transmembrane helix</keyword>
<feature type="domain" description="T-SNARE coiled-coil homology" evidence="8">
    <location>
        <begin position="332"/>
        <end position="394"/>
    </location>
</feature>
<keyword evidence="6" id="KW-0472">Membrane</keyword>
<dbReference type="EMBL" id="OBMM01000001">
    <property type="protein sequence ID" value="SOB94746.1"/>
    <property type="molecule type" value="Genomic_DNA"/>
</dbReference>
<comment type="similarity">
    <text evidence="4">Belongs to the methyl-accepting chemotaxis (MCP) protein family.</text>
</comment>
<organism evidence="9 10">
    <name type="scientific">Thalassospira xiamenensis</name>
    <dbReference type="NCBI Taxonomy" id="220697"/>
    <lineage>
        <taxon>Bacteria</taxon>
        <taxon>Pseudomonadati</taxon>
        <taxon>Pseudomonadota</taxon>
        <taxon>Alphaproteobacteria</taxon>
        <taxon>Rhodospirillales</taxon>
        <taxon>Thalassospiraceae</taxon>
        <taxon>Thalassospira</taxon>
    </lineage>
</organism>
<proteinExistence type="inferred from homology"/>
<feature type="transmembrane region" description="Helical" evidence="6">
    <location>
        <begin position="12"/>
        <end position="31"/>
    </location>
</feature>
<evidence type="ECO:0000256" key="2">
    <source>
        <dbReference type="ARBA" id="ARBA00022519"/>
    </source>
</evidence>
<evidence type="ECO:0000256" key="1">
    <source>
        <dbReference type="ARBA" id="ARBA00004429"/>
    </source>
</evidence>
<dbReference type="Gene3D" id="1.10.287.950">
    <property type="entry name" value="Methyl-accepting chemotaxis protein"/>
    <property type="match status" value="1"/>
</dbReference>
<name>A0A285RKU9_9PROT</name>
<dbReference type="AlphaFoldDB" id="A0A285RKU9"/>
<evidence type="ECO:0000256" key="5">
    <source>
        <dbReference type="PROSITE-ProRule" id="PRU00284"/>
    </source>
</evidence>
<feature type="transmembrane region" description="Helical" evidence="6">
    <location>
        <begin position="37"/>
        <end position="57"/>
    </location>
</feature>
<evidence type="ECO:0000313" key="10">
    <source>
        <dbReference type="Proteomes" id="UP000219068"/>
    </source>
</evidence>
<dbReference type="PANTHER" id="PTHR32089">
    <property type="entry name" value="METHYL-ACCEPTING CHEMOTAXIS PROTEIN MCPB"/>
    <property type="match status" value="1"/>
</dbReference>
<dbReference type="PANTHER" id="PTHR32089:SF112">
    <property type="entry name" value="LYSOZYME-LIKE PROTEIN-RELATED"/>
    <property type="match status" value="1"/>
</dbReference>
<keyword evidence="3 5" id="KW-0807">Transducer</keyword>
<keyword evidence="2" id="KW-0997">Cell inner membrane</keyword>
<dbReference type="Pfam" id="PF00015">
    <property type="entry name" value="MCPsignal"/>
    <property type="match status" value="1"/>
</dbReference>
<dbReference type="InterPro" id="IPR000727">
    <property type="entry name" value="T_SNARE_dom"/>
</dbReference>
<dbReference type="GO" id="GO:0004888">
    <property type="term" value="F:transmembrane signaling receptor activity"/>
    <property type="evidence" value="ECO:0007669"/>
    <property type="project" value="InterPro"/>
</dbReference>
<dbReference type="SUPFAM" id="SSF58104">
    <property type="entry name" value="Methyl-accepting chemotaxis protein (MCP) signaling domain"/>
    <property type="match status" value="1"/>
</dbReference>
<feature type="domain" description="Methyl-accepting transducer" evidence="7">
    <location>
        <begin position="180"/>
        <end position="402"/>
    </location>
</feature>
<dbReference type="GO" id="GO:0005886">
    <property type="term" value="C:plasma membrane"/>
    <property type="evidence" value="ECO:0007669"/>
    <property type="project" value="UniProtKB-SubCell"/>
</dbReference>
<evidence type="ECO:0000256" key="4">
    <source>
        <dbReference type="ARBA" id="ARBA00029447"/>
    </source>
</evidence>
<dbReference type="SMART" id="SM00283">
    <property type="entry name" value="MA"/>
    <property type="match status" value="1"/>
</dbReference>
<evidence type="ECO:0000256" key="3">
    <source>
        <dbReference type="ARBA" id="ARBA00023224"/>
    </source>
</evidence>
<accession>A0A285RKU9</accession>
<evidence type="ECO:0000313" key="9">
    <source>
        <dbReference type="EMBL" id="SOB94746.1"/>
    </source>
</evidence>
<dbReference type="InterPro" id="IPR004089">
    <property type="entry name" value="MCPsignal_dom"/>
</dbReference>
<dbReference type="PROSITE" id="PS50111">
    <property type="entry name" value="CHEMOTAXIS_TRANSDUC_2"/>
    <property type="match status" value="1"/>
</dbReference>
<evidence type="ECO:0000256" key="6">
    <source>
        <dbReference type="SAM" id="Phobius"/>
    </source>
</evidence>
<comment type="subcellular location">
    <subcellularLocation>
        <location evidence="1">Cell inner membrane</location>
        <topology evidence="1">Multi-pass membrane protein</topology>
    </subcellularLocation>
</comment>
<reference evidence="9 10" key="1">
    <citation type="submission" date="2017-08" db="EMBL/GenBank/DDBJ databases">
        <authorList>
            <person name="de Groot N.N."/>
        </authorList>
    </citation>
    <scope>NUCLEOTIDE SEQUENCE [LARGE SCALE GENOMIC DNA]</scope>
    <source>
        <strain evidence="9 10">USBA 78</strain>
    </source>
</reference>
<keyword evidence="2" id="KW-1003">Cell membrane</keyword>
<evidence type="ECO:0000259" key="8">
    <source>
        <dbReference type="PROSITE" id="PS50192"/>
    </source>
</evidence>
<keyword evidence="6" id="KW-0812">Transmembrane</keyword>
<gene>
    <name evidence="9" type="ORF">SAMN05428964_1011202</name>
</gene>
<protein>
    <submittedName>
        <fullName evidence="9">Methyl-accepting chemotaxis protein</fullName>
    </submittedName>
</protein>
<dbReference type="PRINTS" id="PR00260">
    <property type="entry name" value="CHEMTRNSDUCR"/>
</dbReference>
<dbReference type="GO" id="GO:0006935">
    <property type="term" value="P:chemotaxis"/>
    <property type="evidence" value="ECO:0007669"/>
    <property type="project" value="InterPro"/>
</dbReference>
<evidence type="ECO:0000259" key="7">
    <source>
        <dbReference type="PROSITE" id="PS50111"/>
    </source>
</evidence>
<dbReference type="Proteomes" id="UP000219068">
    <property type="component" value="Unassembled WGS sequence"/>
</dbReference>
<dbReference type="InterPro" id="IPR004090">
    <property type="entry name" value="Chemotax_Me-accpt_rcpt"/>
</dbReference>